<organism evidence="8 9">
    <name type="scientific">Solilutibacter silvestris</name>
    <dbReference type="NCBI Taxonomy" id="1645665"/>
    <lineage>
        <taxon>Bacteria</taxon>
        <taxon>Pseudomonadati</taxon>
        <taxon>Pseudomonadota</taxon>
        <taxon>Gammaproteobacteria</taxon>
        <taxon>Lysobacterales</taxon>
        <taxon>Lysobacteraceae</taxon>
        <taxon>Solilutibacter</taxon>
    </lineage>
</organism>
<dbReference type="SUPFAM" id="SSF53850">
    <property type="entry name" value="Periplasmic binding protein-like II"/>
    <property type="match status" value="1"/>
</dbReference>
<accession>A0A2K1Q365</accession>
<dbReference type="Pfam" id="PF13531">
    <property type="entry name" value="SBP_bac_11"/>
    <property type="match status" value="1"/>
</dbReference>
<keyword evidence="9" id="KW-1185">Reference proteome</keyword>
<dbReference type="InterPro" id="IPR005950">
    <property type="entry name" value="ModA"/>
</dbReference>
<comment type="subunit">
    <text evidence="5">The complex is composed of two ATP-binding proteins (ModC), two transmembrane proteins (ModB) and a solute-binding protein (ModA).</text>
</comment>
<dbReference type="GO" id="GO:0030973">
    <property type="term" value="F:molybdate ion binding"/>
    <property type="evidence" value="ECO:0007669"/>
    <property type="project" value="InterPro"/>
</dbReference>
<dbReference type="PIRSF" id="PIRSF004846">
    <property type="entry name" value="ModA"/>
    <property type="match status" value="1"/>
</dbReference>
<evidence type="ECO:0000256" key="7">
    <source>
        <dbReference type="SAM" id="SignalP"/>
    </source>
</evidence>
<evidence type="ECO:0000256" key="5">
    <source>
        <dbReference type="ARBA" id="ARBA00062515"/>
    </source>
</evidence>
<reference evidence="8 9" key="1">
    <citation type="submission" date="2017-08" db="EMBL/GenBank/DDBJ databases">
        <title>Lysobacter sylvestris genome.</title>
        <authorList>
            <person name="Zhang D.-C."/>
            <person name="Albuquerque L."/>
            <person name="Franca L."/>
            <person name="Froufe H.J.C."/>
            <person name="Barroso C."/>
            <person name="Egas C."/>
            <person name="Da Costa M."/>
            <person name="Margesin R."/>
        </authorList>
    </citation>
    <scope>NUCLEOTIDE SEQUENCE [LARGE SCALE GENOMIC DNA]</scope>
    <source>
        <strain evidence="8 9">AM20-91</strain>
    </source>
</reference>
<proteinExistence type="inferred from homology"/>
<feature type="chain" id="PRO_5014368092" evidence="7">
    <location>
        <begin position="26"/>
        <end position="260"/>
    </location>
</feature>
<comment type="similarity">
    <text evidence="1">Belongs to the bacterial solute-binding protein ModA family.</text>
</comment>
<dbReference type="CDD" id="cd13539">
    <property type="entry name" value="PBP2_AvModA"/>
    <property type="match status" value="1"/>
</dbReference>
<dbReference type="AlphaFoldDB" id="A0A2K1Q365"/>
<evidence type="ECO:0000313" key="8">
    <source>
        <dbReference type="EMBL" id="PNS09485.1"/>
    </source>
</evidence>
<feature type="binding site" evidence="6">
    <location>
        <position position="171"/>
    </location>
    <ligand>
        <name>molybdate</name>
        <dbReference type="ChEBI" id="CHEBI:36264"/>
    </ligand>
</feature>
<name>A0A2K1Q365_9GAMM</name>
<evidence type="ECO:0000256" key="1">
    <source>
        <dbReference type="ARBA" id="ARBA00009175"/>
    </source>
</evidence>
<dbReference type="Proteomes" id="UP000236220">
    <property type="component" value="Unassembled WGS sequence"/>
</dbReference>
<dbReference type="GO" id="GO:1901359">
    <property type="term" value="F:tungstate binding"/>
    <property type="evidence" value="ECO:0007669"/>
    <property type="project" value="UniProtKB-ARBA"/>
</dbReference>
<dbReference type="InterPro" id="IPR050682">
    <property type="entry name" value="ModA/WtpA"/>
</dbReference>
<protein>
    <submittedName>
        <fullName evidence="8">ModA: molybdate ABC transporter, periplasmic molybdate-binding protein</fullName>
    </submittedName>
</protein>
<evidence type="ECO:0000256" key="3">
    <source>
        <dbReference type="ARBA" id="ARBA00022723"/>
    </source>
</evidence>
<dbReference type="InterPro" id="IPR044084">
    <property type="entry name" value="AvModA-like_subst-bd"/>
</dbReference>
<dbReference type="PANTHER" id="PTHR30632">
    <property type="entry name" value="MOLYBDATE-BINDING PERIPLASMIC PROTEIN"/>
    <property type="match status" value="1"/>
</dbReference>
<evidence type="ECO:0000256" key="6">
    <source>
        <dbReference type="PIRSR" id="PIRSR004846-1"/>
    </source>
</evidence>
<sequence>MMKTTSARLILACALSFALSLPATAQTKISVAAAADLHGVLDRIIETYNSEHPGVQIDVVYGSSGNLTTQIEQGAPFDVFFSADSDFPERLVRNGKAVGKPLQYAEGHIVLWSASMDLKGVTVQQLTQPRFTRIAIANPAHAPYGKRSEQALRAAGVWDAVQPKIVMGENIAQTAQFIRSGNAQIGFVAESFARSPEAKGSYVVVPTSMYQPLKQSFVLTQHGANAALAKDFMAYVQGSKARAVFVQYGFYVPEIAAPVH</sequence>
<keyword evidence="4 7" id="KW-0732">Signal</keyword>
<dbReference type="NCBIfam" id="TIGR01256">
    <property type="entry name" value="modA"/>
    <property type="match status" value="1"/>
</dbReference>
<evidence type="ECO:0000256" key="2">
    <source>
        <dbReference type="ARBA" id="ARBA00022505"/>
    </source>
</evidence>
<dbReference type="PANTHER" id="PTHR30632:SF14">
    <property type="entry name" value="TUNGSTATE_MOLYBDATE_CHROMATE-BINDING PROTEIN MODA"/>
    <property type="match status" value="1"/>
</dbReference>
<feature type="binding site" evidence="6">
    <location>
        <position position="64"/>
    </location>
    <ligand>
        <name>molybdate</name>
        <dbReference type="ChEBI" id="CHEBI:36264"/>
    </ligand>
</feature>
<dbReference type="GO" id="GO:0015689">
    <property type="term" value="P:molybdate ion transport"/>
    <property type="evidence" value="ECO:0007669"/>
    <property type="project" value="InterPro"/>
</dbReference>
<comment type="caution">
    <text evidence="8">The sequence shown here is derived from an EMBL/GenBank/DDBJ whole genome shotgun (WGS) entry which is preliminary data.</text>
</comment>
<dbReference type="EMBL" id="NPZB01000001">
    <property type="protein sequence ID" value="PNS09485.1"/>
    <property type="molecule type" value="Genomic_DNA"/>
</dbReference>
<feature type="signal peptide" evidence="7">
    <location>
        <begin position="1"/>
        <end position="25"/>
    </location>
</feature>
<evidence type="ECO:0000256" key="4">
    <source>
        <dbReference type="ARBA" id="ARBA00022729"/>
    </source>
</evidence>
<keyword evidence="3 6" id="KW-0479">Metal-binding</keyword>
<dbReference type="GO" id="GO:0046872">
    <property type="term" value="F:metal ion binding"/>
    <property type="evidence" value="ECO:0007669"/>
    <property type="project" value="UniProtKB-KW"/>
</dbReference>
<keyword evidence="2 6" id="KW-0500">Molybdenum</keyword>
<dbReference type="FunFam" id="3.40.190.10:FF:000035">
    <property type="entry name" value="Molybdate ABC transporter substrate-binding protein"/>
    <property type="match status" value="1"/>
</dbReference>
<evidence type="ECO:0000313" key="9">
    <source>
        <dbReference type="Proteomes" id="UP000236220"/>
    </source>
</evidence>
<gene>
    <name evidence="8" type="ORF">Lysil_1114</name>
</gene>
<dbReference type="Gene3D" id="3.40.190.10">
    <property type="entry name" value="Periplasmic binding protein-like II"/>
    <property type="match status" value="2"/>
</dbReference>